<name>A0A6J6VSP8_9ZZZZ</name>
<reference evidence="1" key="1">
    <citation type="submission" date="2020-05" db="EMBL/GenBank/DDBJ databases">
        <authorList>
            <person name="Chiriac C."/>
            <person name="Salcher M."/>
            <person name="Ghai R."/>
            <person name="Kavagutti S V."/>
        </authorList>
    </citation>
    <scope>NUCLEOTIDE SEQUENCE</scope>
</reference>
<gene>
    <name evidence="1" type="ORF">UFOPK2879_01149</name>
    <name evidence="2" type="ORF">UFOPK3077_01345</name>
</gene>
<dbReference type="Pfam" id="PF22397">
    <property type="entry name" value="NADAR-DarT1"/>
    <property type="match status" value="1"/>
</dbReference>
<dbReference type="AlphaFoldDB" id="A0A6J6VSP8"/>
<dbReference type="EMBL" id="CAEZZN010000051">
    <property type="protein sequence ID" value="CAB4773577.1"/>
    <property type="molecule type" value="Genomic_DNA"/>
</dbReference>
<protein>
    <submittedName>
        <fullName evidence="1">Unannotated protein</fullName>
    </submittedName>
</protein>
<evidence type="ECO:0000313" key="2">
    <source>
        <dbReference type="EMBL" id="CAB4812877.1"/>
    </source>
</evidence>
<dbReference type="EMBL" id="CAFAAS010000021">
    <property type="protein sequence ID" value="CAB4812877.1"/>
    <property type="molecule type" value="Genomic_DNA"/>
</dbReference>
<accession>A0A6J6VSP8</accession>
<proteinExistence type="predicted"/>
<dbReference type="InterPro" id="IPR053913">
    <property type="entry name" value="NADAR-DarT1"/>
</dbReference>
<organism evidence="1">
    <name type="scientific">freshwater metagenome</name>
    <dbReference type="NCBI Taxonomy" id="449393"/>
    <lineage>
        <taxon>unclassified sequences</taxon>
        <taxon>metagenomes</taxon>
        <taxon>ecological metagenomes</taxon>
    </lineage>
</organism>
<sequence length="230" mass="25879">MANRLAFLPTELNSSKLYREELIEFEWVPGMAISQGRKSVKNLHQAAKEQLKVSEILEISTRSQSPLGVALSAFNLKLQVLEFVSTVEIAYQSSKVFEGGGPYVDIFGLTSLQAKKDPRLKDSGNLVEFHFENRIWPLTASPNFYDYLYIRGLLDSGEIENIVRYEAFTDLAFSQNSLKQKNGKSFNCQARSAAIFVSLLSRMQVNQISSFLEKSAIDETGSTEQLKLFS</sequence>
<evidence type="ECO:0000313" key="1">
    <source>
        <dbReference type="EMBL" id="CAB4773577.1"/>
    </source>
</evidence>